<evidence type="ECO:0000259" key="4">
    <source>
        <dbReference type="Pfam" id="PF01266"/>
    </source>
</evidence>
<sequence>MGTPHQQIRWAVSYNLRMTKKAKHMAQIAIIGAGITGITTAYALSRRGFQVTVFDRNRYAAMETSFANGGQLSASNAEVWTRWGTIFKGLKWMLRSDAPLLVNPKPSWHKLSWMAEFMGNIPDYEKNTIATAKMAIEARKHLLGFADEAGFKFDMEKRGILHVYKKQSELDHARHVNTLLKKAGLERHEVSSSEVQSIEPALRTDVIGGFYTESDFTGDIHLYARQLSKACEANGVTFCYRAAVNEIKHTGQGVDVSWQSGNTGDTQHFDGIVVCAGVGSRDIAADLGDRVNIYPVKGYSITVNLDDEASQNAAPWVSLLDDEAKVVTSRLGKNRFRVAGTAEFNGYNLDIRDNRVKPLTKWVEDFFPDVSTEHCVPWAGLRPMMPSMLPKVGPGKKTGVFYNTGHGHLGWTLSAATAEAVADCVEAARVRNERAA</sequence>
<dbReference type="Gene3D" id="3.30.9.10">
    <property type="entry name" value="D-Amino Acid Oxidase, subunit A, domain 2"/>
    <property type="match status" value="1"/>
</dbReference>
<evidence type="ECO:0000256" key="3">
    <source>
        <dbReference type="SAM" id="Phobius"/>
    </source>
</evidence>
<dbReference type="Pfam" id="PF01266">
    <property type="entry name" value="DAO"/>
    <property type="match status" value="1"/>
</dbReference>
<comment type="similarity">
    <text evidence="1">Belongs to the DadA oxidoreductase family.</text>
</comment>
<dbReference type="NCBIfam" id="NF009074">
    <property type="entry name" value="PRK12409.1"/>
    <property type="match status" value="1"/>
</dbReference>
<gene>
    <name evidence="5" type="primary">dadA_2</name>
    <name evidence="5" type="ORF">ASD8599_03483</name>
</gene>
<keyword evidence="6" id="KW-1185">Reference proteome</keyword>
<dbReference type="EMBL" id="OMOR01000001">
    <property type="protein sequence ID" value="SPH22735.1"/>
    <property type="molecule type" value="Genomic_DNA"/>
</dbReference>
<dbReference type="AlphaFoldDB" id="A0A2R8BHX8"/>
<dbReference type="PANTHER" id="PTHR13847">
    <property type="entry name" value="SARCOSINE DEHYDROGENASE-RELATED"/>
    <property type="match status" value="1"/>
</dbReference>
<feature type="transmembrane region" description="Helical" evidence="3">
    <location>
        <begin position="25"/>
        <end position="44"/>
    </location>
</feature>
<feature type="domain" description="FAD dependent oxidoreductase" evidence="4">
    <location>
        <begin position="28"/>
        <end position="423"/>
    </location>
</feature>
<evidence type="ECO:0000256" key="1">
    <source>
        <dbReference type="ARBA" id="ARBA00009410"/>
    </source>
</evidence>
<evidence type="ECO:0000313" key="5">
    <source>
        <dbReference type="EMBL" id="SPH22735.1"/>
    </source>
</evidence>
<proteinExistence type="inferred from homology"/>
<dbReference type="GO" id="GO:0005886">
    <property type="term" value="C:plasma membrane"/>
    <property type="evidence" value="ECO:0007669"/>
    <property type="project" value="TreeGrafter"/>
</dbReference>
<accession>A0A2R8BHX8</accession>
<dbReference type="InterPro" id="IPR006076">
    <property type="entry name" value="FAD-dep_OxRdtase"/>
</dbReference>
<keyword evidence="2 5" id="KW-0560">Oxidoreductase</keyword>
<dbReference type="PANTHER" id="PTHR13847:SF280">
    <property type="entry name" value="D-AMINO ACID DEHYDROGENASE"/>
    <property type="match status" value="1"/>
</dbReference>
<reference evidence="5 6" key="1">
    <citation type="submission" date="2018-03" db="EMBL/GenBank/DDBJ databases">
        <authorList>
            <person name="Keele B.F."/>
        </authorList>
    </citation>
    <scope>NUCLEOTIDE SEQUENCE [LARGE SCALE GENOMIC DNA]</scope>
    <source>
        <strain evidence="5 6">CECT 8599</strain>
    </source>
</reference>
<dbReference type="EC" id="1.4.99.-" evidence="5"/>
<dbReference type="SUPFAM" id="SSF51905">
    <property type="entry name" value="FAD/NAD(P)-binding domain"/>
    <property type="match status" value="1"/>
</dbReference>
<name>A0A2R8BHX8_9RHOB</name>
<keyword evidence="3" id="KW-0812">Transmembrane</keyword>
<keyword evidence="3" id="KW-1133">Transmembrane helix</keyword>
<protein>
    <submittedName>
        <fullName evidence="5">D-amino acid dehydrogenase</fullName>
        <ecNumber evidence="5">1.4.99.-</ecNumber>
    </submittedName>
</protein>
<dbReference type="Proteomes" id="UP000244880">
    <property type="component" value="Unassembled WGS sequence"/>
</dbReference>
<keyword evidence="3" id="KW-0472">Membrane</keyword>
<organism evidence="5 6">
    <name type="scientific">Ascidiaceihabitans donghaensis</name>
    <dbReference type="NCBI Taxonomy" id="1510460"/>
    <lineage>
        <taxon>Bacteria</taxon>
        <taxon>Pseudomonadati</taxon>
        <taxon>Pseudomonadota</taxon>
        <taxon>Alphaproteobacteria</taxon>
        <taxon>Rhodobacterales</taxon>
        <taxon>Paracoccaceae</taxon>
        <taxon>Ascidiaceihabitans</taxon>
    </lineage>
</organism>
<dbReference type="Gene3D" id="3.50.50.60">
    <property type="entry name" value="FAD/NAD(P)-binding domain"/>
    <property type="match status" value="2"/>
</dbReference>
<dbReference type="GO" id="GO:0005737">
    <property type="term" value="C:cytoplasm"/>
    <property type="evidence" value="ECO:0007669"/>
    <property type="project" value="TreeGrafter"/>
</dbReference>
<evidence type="ECO:0000313" key="6">
    <source>
        <dbReference type="Proteomes" id="UP000244880"/>
    </source>
</evidence>
<evidence type="ECO:0000256" key="2">
    <source>
        <dbReference type="ARBA" id="ARBA00023002"/>
    </source>
</evidence>
<dbReference type="GO" id="GO:0055130">
    <property type="term" value="P:D-alanine catabolic process"/>
    <property type="evidence" value="ECO:0007669"/>
    <property type="project" value="TreeGrafter"/>
</dbReference>
<dbReference type="InterPro" id="IPR036188">
    <property type="entry name" value="FAD/NAD-bd_sf"/>
</dbReference>
<dbReference type="SUPFAM" id="SSF54373">
    <property type="entry name" value="FAD-linked reductases, C-terminal domain"/>
    <property type="match status" value="1"/>
</dbReference>
<dbReference type="GO" id="GO:0008718">
    <property type="term" value="F:D-amino-acid dehydrogenase activity"/>
    <property type="evidence" value="ECO:0007669"/>
    <property type="project" value="TreeGrafter"/>
</dbReference>